<evidence type="ECO:0008006" key="4">
    <source>
        <dbReference type="Google" id="ProtNLM"/>
    </source>
</evidence>
<dbReference type="Pfam" id="PF14023">
    <property type="entry name" value="Bestrophin-like"/>
    <property type="match status" value="1"/>
</dbReference>
<accession>A0A1M4YAH7</accession>
<organism evidence="2 3">
    <name type="scientific">Loktanella atrilutea</name>
    <dbReference type="NCBI Taxonomy" id="366533"/>
    <lineage>
        <taxon>Bacteria</taxon>
        <taxon>Pseudomonadati</taxon>
        <taxon>Pseudomonadota</taxon>
        <taxon>Alphaproteobacteria</taxon>
        <taxon>Rhodobacterales</taxon>
        <taxon>Roseobacteraceae</taxon>
        <taxon>Loktanella</taxon>
    </lineage>
</organism>
<dbReference type="Proteomes" id="UP000183987">
    <property type="component" value="Unassembled WGS sequence"/>
</dbReference>
<keyword evidence="3" id="KW-1185">Reference proteome</keyword>
<dbReference type="EMBL" id="FQUE01000003">
    <property type="protein sequence ID" value="SHF02639.1"/>
    <property type="molecule type" value="Genomic_DNA"/>
</dbReference>
<sequence length="255" mass="28293">MHLYELMMGFGIALINVVGVLVIYAVTRAIWGGRQTEETTALAGSVMTRVATLHGLILALVFAQELADYSDIRSDLVSEATAIADIFNDIRRYDTPQMAEVQATLAAYMRHVIANEWETLSDTGKLTGAGWQLREKIHQTVLDLNPDTPRREDLRAHMVAKSELIAELRQKRENNAVRSLSGLFWFAAIVGLVWVAVPYFTYAPTPLHLSLLSLYGAYTGVILYVIFAFLDPFSQPGALPPTAFTQLLAGEMGRY</sequence>
<keyword evidence="1" id="KW-1133">Transmembrane helix</keyword>
<dbReference type="InterPro" id="IPR025333">
    <property type="entry name" value="DUF4239"/>
</dbReference>
<dbReference type="RefSeq" id="WP_072856740.1">
    <property type="nucleotide sequence ID" value="NZ_FQUE01000003.1"/>
</dbReference>
<dbReference type="STRING" id="366533.SAMN05444339_10351"/>
<evidence type="ECO:0000313" key="3">
    <source>
        <dbReference type="Proteomes" id="UP000183987"/>
    </source>
</evidence>
<proteinExistence type="predicted"/>
<name>A0A1M4YAH7_LOKAT</name>
<dbReference type="AlphaFoldDB" id="A0A1M4YAH7"/>
<feature type="transmembrane region" description="Helical" evidence="1">
    <location>
        <begin position="6"/>
        <end position="26"/>
    </location>
</feature>
<keyword evidence="1" id="KW-0812">Transmembrane</keyword>
<protein>
    <recommendedName>
        <fullName evidence="4">DUF4239 domain-containing protein</fullName>
    </recommendedName>
</protein>
<keyword evidence="1" id="KW-0472">Membrane</keyword>
<dbReference type="OrthoDB" id="8016862at2"/>
<reference evidence="3" key="1">
    <citation type="submission" date="2016-11" db="EMBL/GenBank/DDBJ databases">
        <authorList>
            <person name="Varghese N."/>
            <person name="Submissions S."/>
        </authorList>
    </citation>
    <scope>NUCLEOTIDE SEQUENCE [LARGE SCALE GENOMIC DNA]</scope>
    <source>
        <strain evidence="3">DSM 29326</strain>
    </source>
</reference>
<evidence type="ECO:0000256" key="1">
    <source>
        <dbReference type="SAM" id="Phobius"/>
    </source>
</evidence>
<evidence type="ECO:0000313" key="2">
    <source>
        <dbReference type="EMBL" id="SHF02639.1"/>
    </source>
</evidence>
<feature type="transmembrane region" description="Helical" evidence="1">
    <location>
        <begin position="212"/>
        <end position="230"/>
    </location>
</feature>
<gene>
    <name evidence="2" type="ORF">SAMN05444339_10351</name>
</gene>
<feature type="transmembrane region" description="Helical" evidence="1">
    <location>
        <begin position="179"/>
        <end position="200"/>
    </location>
</feature>